<keyword evidence="9" id="KW-1185">Reference proteome</keyword>
<dbReference type="GO" id="GO:0005634">
    <property type="term" value="C:nucleus"/>
    <property type="evidence" value="ECO:0007669"/>
    <property type="project" value="UniProtKB-SubCell"/>
</dbReference>
<comment type="subcellular location">
    <subcellularLocation>
        <location evidence="2">Cytoplasm</location>
    </subcellularLocation>
    <subcellularLocation>
        <location evidence="1">Nucleus</location>
    </subcellularLocation>
</comment>
<dbReference type="Pfam" id="PF08389">
    <property type="entry name" value="Xpo1"/>
    <property type="match status" value="1"/>
</dbReference>
<evidence type="ECO:0000256" key="7">
    <source>
        <dbReference type="ARBA" id="ARBA00023242"/>
    </source>
</evidence>
<dbReference type="PANTHER" id="PTHR21452">
    <property type="entry name" value="EXPORTIN-6"/>
    <property type="match status" value="1"/>
</dbReference>
<keyword evidence="6" id="KW-0653">Protein transport</keyword>
<dbReference type="RefSeq" id="XP_026683307.1">
    <property type="nucleotide sequence ID" value="XM_026827506.1"/>
</dbReference>
<sequence length="337" mass="39152">MDIATTPEVQEKLNSLEKLLFEFYDVNTDNSRKQELEKIFEDFSNDPHVWKHVRDFIKFSSNFYVIHFSLMVIENTLKIRGVCSDNESWTEMKYLLQSRVITMECAPFYIINKLIKVNAHIARIDWPHFYPDYFLNIFKLLQSSSNEFHVILGAKFLQITSEEFLSPREDISYSRKNEVKNFFQSRVVPDIFTLLLRALEVWKSNLKIIAALLEAFEQYFSWVPLGEVYSVALINSICQFSPKLEVGVLALTTLNEILYKALVPNSFLPVLSHVISHSFTLIHNVSTPIKSFDWQLISQEFDIMPITHFQTYLKGSLSSLLEVVPVKHAWGCGYVLG</sequence>
<dbReference type="GeneID" id="103514575"/>
<evidence type="ECO:0000256" key="1">
    <source>
        <dbReference type="ARBA" id="ARBA00004123"/>
    </source>
</evidence>
<dbReference type="CTD" id="47141"/>
<evidence type="ECO:0000256" key="4">
    <source>
        <dbReference type="ARBA" id="ARBA00022448"/>
    </source>
</evidence>
<dbReference type="STRING" id="121845.A0A3Q0J485"/>
<evidence type="ECO:0000256" key="6">
    <source>
        <dbReference type="ARBA" id="ARBA00022927"/>
    </source>
</evidence>
<dbReference type="AlphaFoldDB" id="A0A3Q0J485"/>
<reference evidence="10" key="1">
    <citation type="submission" date="2025-08" db="UniProtKB">
        <authorList>
            <consortium name="RefSeq"/>
        </authorList>
    </citation>
    <scope>IDENTIFICATION</scope>
</reference>
<dbReference type="SUPFAM" id="SSF48371">
    <property type="entry name" value="ARM repeat"/>
    <property type="match status" value="1"/>
</dbReference>
<dbReference type="Proteomes" id="UP000079169">
    <property type="component" value="Unplaced"/>
</dbReference>
<evidence type="ECO:0000313" key="10">
    <source>
        <dbReference type="RefSeq" id="XP_026683307.1"/>
    </source>
</evidence>
<keyword evidence="4" id="KW-0813">Transport</keyword>
<dbReference type="PaxDb" id="121845-A0A3Q0J485"/>
<name>A0A3Q0J485_DIACI</name>
<dbReference type="Gene3D" id="1.25.10.10">
    <property type="entry name" value="Leucine-rich Repeat Variant"/>
    <property type="match status" value="1"/>
</dbReference>
<dbReference type="PANTHER" id="PTHR21452:SF4">
    <property type="entry name" value="EXPORTIN-6"/>
    <property type="match status" value="1"/>
</dbReference>
<evidence type="ECO:0000259" key="8">
    <source>
        <dbReference type="Pfam" id="PF08389"/>
    </source>
</evidence>
<dbReference type="InterPro" id="IPR016024">
    <property type="entry name" value="ARM-type_fold"/>
</dbReference>
<evidence type="ECO:0000256" key="2">
    <source>
        <dbReference type="ARBA" id="ARBA00004496"/>
    </source>
</evidence>
<evidence type="ECO:0000313" key="9">
    <source>
        <dbReference type="Proteomes" id="UP000079169"/>
    </source>
</evidence>
<organism evidence="9 10">
    <name type="scientific">Diaphorina citri</name>
    <name type="common">Asian citrus psyllid</name>
    <dbReference type="NCBI Taxonomy" id="121845"/>
    <lineage>
        <taxon>Eukaryota</taxon>
        <taxon>Metazoa</taxon>
        <taxon>Ecdysozoa</taxon>
        <taxon>Arthropoda</taxon>
        <taxon>Hexapoda</taxon>
        <taxon>Insecta</taxon>
        <taxon>Pterygota</taxon>
        <taxon>Neoptera</taxon>
        <taxon>Paraneoptera</taxon>
        <taxon>Hemiptera</taxon>
        <taxon>Sternorrhyncha</taxon>
        <taxon>Psylloidea</taxon>
        <taxon>Psyllidae</taxon>
        <taxon>Diaphorininae</taxon>
        <taxon>Diaphorina</taxon>
    </lineage>
</organism>
<protein>
    <submittedName>
        <fullName evidence="10">Exportin-6</fullName>
    </submittedName>
</protein>
<feature type="domain" description="Exportin-1/Importin-beta-like" evidence="8">
    <location>
        <begin position="109"/>
        <end position="240"/>
    </location>
</feature>
<comment type="similarity">
    <text evidence="3">Belongs to the exportin family.</text>
</comment>
<evidence type="ECO:0000256" key="3">
    <source>
        <dbReference type="ARBA" id="ARBA00009466"/>
    </source>
</evidence>
<dbReference type="InterPro" id="IPR013598">
    <property type="entry name" value="Exportin-1/Importin-b-like"/>
</dbReference>
<keyword evidence="7" id="KW-0539">Nucleus</keyword>
<dbReference type="KEGG" id="dci:103514575"/>
<accession>A0A3Q0J485</accession>
<dbReference type="GO" id="GO:0005737">
    <property type="term" value="C:cytoplasm"/>
    <property type="evidence" value="ECO:0007669"/>
    <property type="project" value="UniProtKB-SubCell"/>
</dbReference>
<keyword evidence="5" id="KW-0963">Cytoplasm</keyword>
<proteinExistence type="inferred from homology"/>
<evidence type="ECO:0000256" key="5">
    <source>
        <dbReference type="ARBA" id="ARBA00022490"/>
    </source>
</evidence>
<gene>
    <name evidence="10" type="primary">LOC103514575</name>
</gene>
<dbReference type="GO" id="GO:0006611">
    <property type="term" value="P:protein export from nucleus"/>
    <property type="evidence" value="ECO:0007669"/>
    <property type="project" value="InterPro"/>
</dbReference>
<dbReference type="InterPro" id="IPR011989">
    <property type="entry name" value="ARM-like"/>
</dbReference>
<dbReference type="GO" id="GO:0005049">
    <property type="term" value="F:nuclear export signal receptor activity"/>
    <property type="evidence" value="ECO:0007669"/>
    <property type="project" value="InterPro"/>
</dbReference>
<dbReference type="InterPro" id="IPR040016">
    <property type="entry name" value="XPO6"/>
</dbReference>